<protein>
    <submittedName>
        <fullName evidence="2">CLUMA_CG017010, isoform A</fullName>
    </submittedName>
</protein>
<dbReference type="Proteomes" id="UP000183832">
    <property type="component" value="Unassembled WGS sequence"/>
</dbReference>
<accession>A0A1J1IXI9</accession>
<evidence type="ECO:0000256" key="1">
    <source>
        <dbReference type="SAM" id="MobiDB-lite"/>
    </source>
</evidence>
<dbReference type="EMBL" id="CVRI01000060">
    <property type="protein sequence ID" value="CRL03886.1"/>
    <property type="molecule type" value="Genomic_DNA"/>
</dbReference>
<dbReference type="AlphaFoldDB" id="A0A1J1IXI9"/>
<evidence type="ECO:0000313" key="3">
    <source>
        <dbReference type="Proteomes" id="UP000183832"/>
    </source>
</evidence>
<gene>
    <name evidence="2" type="primary">putative GA12423</name>
    <name evidence="2" type="ORF">CLUMA_CG017010</name>
</gene>
<feature type="compositionally biased region" description="Low complexity" evidence="1">
    <location>
        <begin position="27"/>
        <end position="51"/>
    </location>
</feature>
<organism evidence="2 3">
    <name type="scientific">Clunio marinus</name>
    <dbReference type="NCBI Taxonomy" id="568069"/>
    <lineage>
        <taxon>Eukaryota</taxon>
        <taxon>Metazoa</taxon>
        <taxon>Ecdysozoa</taxon>
        <taxon>Arthropoda</taxon>
        <taxon>Hexapoda</taxon>
        <taxon>Insecta</taxon>
        <taxon>Pterygota</taxon>
        <taxon>Neoptera</taxon>
        <taxon>Endopterygota</taxon>
        <taxon>Diptera</taxon>
        <taxon>Nematocera</taxon>
        <taxon>Chironomoidea</taxon>
        <taxon>Chironomidae</taxon>
        <taxon>Clunio</taxon>
    </lineage>
</organism>
<evidence type="ECO:0000313" key="2">
    <source>
        <dbReference type="EMBL" id="CRL03886.1"/>
    </source>
</evidence>
<sequence length="92" mass="10129">MSNQCKNCDRDRDLNNNFVGYPSGYLTTPNNTNNNNSSRNTTSAMTNNSASSVAQSTQIKAKIMFGSVGAIKELREKEHAEKARSTQAGRRQ</sequence>
<name>A0A1J1IXI9_9DIPT</name>
<proteinExistence type="predicted"/>
<dbReference type="OrthoDB" id="7743971at2759"/>
<reference evidence="2 3" key="1">
    <citation type="submission" date="2015-04" db="EMBL/GenBank/DDBJ databases">
        <authorList>
            <person name="Syromyatnikov M.Y."/>
            <person name="Popov V.N."/>
        </authorList>
    </citation>
    <scope>NUCLEOTIDE SEQUENCE [LARGE SCALE GENOMIC DNA]</scope>
</reference>
<feature type="region of interest" description="Disordered" evidence="1">
    <location>
        <begin position="1"/>
        <end position="51"/>
    </location>
</feature>
<keyword evidence="3" id="KW-1185">Reference proteome</keyword>